<dbReference type="PANTHER" id="PTHR13847">
    <property type="entry name" value="SARCOSINE DEHYDROGENASE-RELATED"/>
    <property type="match status" value="1"/>
</dbReference>
<organism evidence="3 4">
    <name type="scientific">Acidovorax bellezanensis</name>
    <dbReference type="NCBI Taxonomy" id="2976702"/>
    <lineage>
        <taxon>Bacteria</taxon>
        <taxon>Pseudomonadati</taxon>
        <taxon>Pseudomonadota</taxon>
        <taxon>Betaproteobacteria</taxon>
        <taxon>Burkholderiales</taxon>
        <taxon>Comamonadaceae</taxon>
        <taxon>Acidovorax</taxon>
    </lineage>
</organism>
<dbReference type="SUPFAM" id="SSF51905">
    <property type="entry name" value="FAD/NAD(P)-binding domain"/>
    <property type="match status" value="1"/>
</dbReference>
<evidence type="ECO:0000313" key="3">
    <source>
        <dbReference type="EMBL" id="MCT9811244.1"/>
    </source>
</evidence>
<gene>
    <name evidence="3" type="ORF">N0K08_11405</name>
</gene>
<evidence type="ECO:0000256" key="1">
    <source>
        <dbReference type="ARBA" id="ARBA00023002"/>
    </source>
</evidence>
<dbReference type="Gene3D" id="3.50.50.60">
    <property type="entry name" value="FAD/NAD(P)-binding domain"/>
    <property type="match status" value="1"/>
</dbReference>
<evidence type="ECO:0000313" key="4">
    <source>
        <dbReference type="Proteomes" id="UP001525968"/>
    </source>
</evidence>
<name>A0ABT2PL93_9BURK</name>
<dbReference type="RefSeq" id="WP_261500454.1">
    <property type="nucleotide sequence ID" value="NZ_JAODYH010000004.1"/>
</dbReference>
<dbReference type="InterPro" id="IPR006076">
    <property type="entry name" value="FAD-dep_OxRdtase"/>
</dbReference>
<dbReference type="Pfam" id="PF01266">
    <property type="entry name" value="DAO"/>
    <property type="match status" value="1"/>
</dbReference>
<dbReference type="EMBL" id="JAODYH010000004">
    <property type="protein sequence ID" value="MCT9811244.1"/>
    <property type="molecule type" value="Genomic_DNA"/>
</dbReference>
<sequence length="437" mass="46379">MTPYLAGETPQLPETVWRLSSPPLVPCQPLRGHVEADVAIIGGGFTGQMAAITLREAGRSVVLVDAAEPGWGASGRNNGQVIPGFKWNPDEIVARYGPQAELLVAWGGGAPGLVFETIGNYGIDCSPVQKGWIQPAYTDIGAEQIARRCAQWAQRGAAVEMLDAARLPEMLGTPIFQAGWIDHRGGSINPLAYARGLAKTAMALGAQVHAHTTALSLRKQGAGWIVDCLGGARIEAKQVIVATAAYASDMVPGLARSMVPVRTAQVATAPLSEQMLQTILPGRQCASDTRRLLTSFRISPDNRLVMGGSGATATLDHSSIVPRLHAAAAEMWGHLGPLQWELAWSGFFAVTNDHMPHIHESADGVICALGCNGRGIGLSTAMGKLLAERLLGMDARAMPLQPTAMQPFAFHAFRAMGVAVATRYHGLRDRIDKARSA</sequence>
<proteinExistence type="predicted"/>
<keyword evidence="1" id="KW-0560">Oxidoreductase</keyword>
<keyword evidence="4" id="KW-1185">Reference proteome</keyword>
<accession>A0ABT2PL93</accession>
<protein>
    <submittedName>
        <fullName evidence="3">FAD-binding oxidoreductase</fullName>
    </submittedName>
</protein>
<feature type="domain" description="FAD dependent oxidoreductase" evidence="2">
    <location>
        <begin position="37"/>
        <end position="389"/>
    </location>
</feature>
<dbReference type="Proteomes" id="UP001525968">
    <property type="component" value="Unassembled WGS sequence"/>
</dbReference>
<dbReference type="InterPro" id="IPR036188">
    <property type="entry name" value="FAD/NAD-bd_sf"/>
</dbReference>
<reference evidence="3 4" key="1">
    <citation type="submission" date="2022-09" db="EMBL/GenBank/DDBJ databases">
        <title>Draft genome of isolate Be4.</title>
        <authorList>
            <person name="Sanchez-Castro I."/>
            <person name="Martinez-Rodriguez P."/>
            <person name="Descostes M."/>
            <person name="Merroun M."/>
        </authorList>
    </citation>
    <scope>NUCLEOTIDE SEQUENCE [LARGE SCALE GENOMIC DNA]</scope>
    <source>
        <strain evidence="3 4">Be4</strain>
    </source>
</reference>
<dbReference type="Gene3D" id="3.30.9.10">
    <property type="entry name" value="D-Amino Acid Oxidase, subunit A, domain 2"/>
    <property type="match status" value="1"/>
</dbReference>
<comment type="caution">
    <text evidence="3">The sequence shown here is derived from an EMBL/GenBank/DDBJ whole genome shotgun (WGS) entry which is preliminary data.</text>
</comment>
<dbReference type="PANTHER" id="PTHR13847:SF281">
    <property type="entry name" value="FAD DEPENDENT OXIDOREDUCTASE DOMAIN-CONTAINING PROTEIN"/>
    <property type="match status" value="1"/>
</dbReference>
<evidence type="ECO:0000259" key="2">
    <source>
        <dbReference type="Pfam" id="PF01266"/>
    </source>
</evidence>